<evidence type="ECO:0000256" key="2">
    <source>
        <dbReference type="ARBA" id="ARBA00022898"/>
    </source>
</evidence>
<name>A0ABP9J562_9MICO</name>
<dbReference type="PANTHER" id="PTHR42735">
    <property type="match status" value="1"/>
</dbReference>
<dbReference type="InterPro" id="IPR015422">
    <property type="entry name" value="PyrdxlP-dep_Trfase_small"/>
</dbReference>
<keyword evidence="7" id="KW-1185">Reference proteome</keyword>
<evidence type="ECO:0000256" key="1">
    <source>
        <dbReference type="ARBA" id="ARBA00001933"/>
    </source>
</evidence>
<reference evidence="7" key="1">
    <citation type="journal article" date="2019" name="Int. J. Syst. Evol. Microbiol.">
        <title>The Global Catalogue of Microorganisms (GCM) 10K type strain sequencing project: providing services to taxonomists for standard genome sequencing and annotation.</title>
        <authorList>
            <consortium name="The Broad Institute Genomics Platform"/>
            <consortium name="The Broad Institute Genome Sequencing Center for Infectious Disease"/>
            <person name="Wu L."/>
            <person name="Ma J."/>
        </authorList>
    </citation>
    <scope>NUCLEOTIDE SEQUENCE [LARGE SCALE GENOMIC DNA]</scope>
    <source>
        <strain evidence="7">JCM 17687</strain>
    </source>
</reference>
<dbReference type="InterPro" id="IPR002129">
    <property type="entry name" value="PyrdxlP-dep_de-COase"/>
</dbReference>
<evidence type="ECO:0000313" key="7">
    <source>
        <dbReference type="Proteomes" id="UP001500427"/>
    </source>
</evidence>
<protein>
    <submittedName>
        <fullName evidence="6">Aminotransferase class V-fold PLP-dependent enzyme</fullName>
    </submittedName>
</protein>
<keyword evidence="6" id="KW-0808">Transferase</keyword>
<comment type="similarity">
    <text evidence="4">Belongs to the group II decarboxylase family. Sphingosine-1-phosphate lyase subfamily.</text>
</comment>
<evidence type="ECO:0000313" key="6">
    <source>
        <dbReference type="EMBL" id="GAA5019359.1"/>
    </source>
</evidence>
<proteinExistence type="inferred from homology"/>
<accession>A0ABP9J562</accession>
<dbReference type="Gene3D" id="6.10.140.2150">
    <property type="match status" value="1"/>
</dbReference>
<evidence type="ECO:0000256" key="3">
    <source>
        <dbReference type="ARBA" id="ARBA00023239"/>
    </source>
</evidence>
<keyword evidence="3 5" id="KW-0456">Lyase</keyword>
<dbReference type="InterPro" id="IPR015424">
    <property type="entry name" value="PyrdxlP-dep_Trfase"/>
</dbReference>
<dbReference type="Gene3D" id="3.40.640.10">
    <property type="entry name" value="Type I PLP-dependent aspartate aminotransferase-like (Major domain)"/>
    <property type="match status" value="1"/>
</dbReference>
<dbReference type="Gene3D" id="3.90.1150.10">
    <property type="entry name" value="Aspartate Aminotransferase, domain 1"/>
    <property type="match status" value="1"/>
</dbReference>
<dbReference type="InterPro" id="IPR015421">
    <property type="entry name" value="PyrdxlP-dep_Trfase_major"/>
</dbReference>
<dbReference type="PANTHER" id="PTHR42735:SF6">
    <property type="entry name" value="SPHINGOSINE-1-PHOSPHATE LYASE 1"/>
    <property type="match status" value="1"/>
</dbReference>
<dbReference type="Pfam" id="PF00282">
    <property type="entry name" value="Pyridoxal_deC"/>
    <property type="match status" value="1"/>
</dbReference>
<dbReference type="Proteomes" id="UP001500427">
    <property type="component" value="Unassembled WGS sequence"/>
</dbReference>
<gene>
    <name evidence="6" type="ORF">GCM10023258_06920</name>
</gene>
<keyword evidence="2 5" id="KW-0663">Pyridoxal phosphate</keyword>
<dbReference type="EMBL" id="BAABIW010000006">
    <property type="protein sequence ID" value="GAA5019359.1"/>
    <property type="molecule type" value="Genomic_DNA"/>
</dbReference>
<comment type="cofactor">
    <cofactor evidence="1 5">
        <name>pyridoxal 5'-phosphate</name>
        <dbReference type="ChEBI" id="CHEBI:597326"/>
    </cofactor>
</comment>
<dbReference type="SUPFAM" id="SSF53383">
    <property type="entry name" value="PLP-dependent transferases"/>
    <property type="match status" value="1"/>
</dbReference>
<evidence type="ECO:0000256" key="5">
    <source>
        <dbReference type="RuleBase" id="RU000382"/>
    </source>
</evidence>
<keyword evidence="6" id="KW-0032">Aminotransferase</keyword>
<dbReference type="GO" id="GO:0008483">
    <property type="term" value="F:transaminase activity"/>
    <property type="evidence" value="ECO:0007669"/>
    <property type="project" value="UniProtKB-KW"/>
</dbReference>
<comment type="caution">
    <text evidence="6">The sequence shown here is derived from an EMBL/GenBank/DDBJ whole genome shotgun (WGS) entry which is preliminary data.</text>
</comment>
<dbReference type="InterPro" id="IPR050477">
    <property type="entry name" value="GrpII_AminoAcid_Decarb"/>
</dbReference>
<organism evidence="6 7">
    <name type="scientific">Terrabacter aeriphilus</name>
    <dbReference type="NCBI Taxonomy" id="515662"/>
    <lineage>
        <taxon>Bacteria</taxon>
        <taxon>Bacillati</taxon>
        <taxon>Actinomycetota</taxon>
        <taxon>Actinomycetes</taxon>
        <taxon>Micrococcales</taxon>
        <taxon>Intrasporangiaceae</taxon>
        <taxon>Terrabacter</taxon>
    </lineage>
</organism>
<sequence length="479" mass="49254">MTMDHDEIREALTAMRARDLPTHGGRTLAYVYDSGLASADAIGREALAAFASTNGLDPTAFPSLLQMENDVVGLAGRLVDAPTGFTGVVTSGGTESILLAVLAARDARPDVAAPRMVLPTTAHAAFHKAAHWLRVEPVLVDVDPVTKRADAEAMAAAVDDRTVLVVASAPSYAHGVIDPVAPIAAAAAAAGARCHVDACIGGWVLPHLRGSEPDQPPWTFAVPGVTSVSLDLHKYAYTPKGVSVLLHASADLRRAHLFASAEWPGYTMLNTTAQSTKSGGPLAAAWAVVHHVGAEGYATLARRARTATLDLAAAVDGIPGLAVAAPPDSTLLSLVADDTCDVFTISDEMLGRGWFVQPQMRFRDLPATLHLTFSAATAASSDLIATDLADATAAARAVGPATPPAELVAMAASIDPATLDEATFAGLLAAAGLAGDGGALVLPDRMAPVNALLDALPPELREALLLGVVDRLARPTPPA</sequence>
<evidence type="ECO:0000256" key="4">
    <source>
        <dbReference type="ARBA" id="ARBA00038302"/>
    </source>
</evidence>